<keyword evidence="1 5" id="KW-0699">rRNA-binding</keyword>
<dbReference type="HAMAP" id="MF_01365_B">
    <property type="entry name" value="Ribosomal_uL6_B"/>
    <property type="match status" value="1"/>
</dbReference>
<comment type="similarity">
    <text evidence="5 6">Belongs to the universal ribosomal protein uL6 family.</text>
</comment>
<proteinExistence type="inferred from homology"/>
<dbReference type="InterPro" id="IPR019906">
    <property type="entry name" value="Ribosomal_uL6_bac-type"/>
</dbReference>
<feature type="domain" description="Large ribosomal subunit protein uL6 alpha-beta" evidence="8">
    <location>
        <begin position="91"/>
        <end position="164"/>
    </location>
</feature>
<dbReference type="PANTHER" id="PTHR11655">
    <property type="entry name" value="60S/50S RIBOSOMAL PROTEIN L6/L9"/>
    <property type="match status" value="1"/>
</dbReference>
<protein>
    <recommendedName>
        <fullName evidence="5">Large ribosomal subunit protein uL6</fullName>
    </recommendedName>
</protein>
<keyword evidence="4 5" id="KW-0687">Ribonucleoprotein</keyword>
<dbReference type="InterPro" id="IPR020040">
    <property type="entry name" value="Ribosomal_uL6_a/b-dom"/>
</dbReference>
<dbReference type="GO" id="GO:0002181">
    <property type="term" value="P:cytoplasmic translation"/>
    <property type="evidence" value="ECO:0007669"/>
    <property type="project" value="TreeGrafter"/>
</dbReference>
<evidence type="ECO:0000256" key="1">
    <source>
        <dbReference type="ARBA" id="ARBA00022730"/>
    </source>
</evidence>
<dbReference type="Proteomes" id="UP000711995">
    <property type="component" value="Unassembled WGS sequence"/>
</dbReference>
<evidence type="ECO:0000256" key="5">
    <source>
        <dbReference type="HAMAP-Rule" id="MF_01365"/>
    </source>
</evidence>
<feature type="domain" description="Large ribosomal subunit protein uL6 alpha-beta" evidence="8">
    <location>
        <begin position="12"/>
        <end position="82"/>
    </location>
</feature>
<comment type="function">
    <text evidence="5 7">This protein binds to the 23S rRNA, and is important in its secondary structure. It is located near the subunit interface in the base of the L7/L12 stalk, and near the tRNA binding site of the peptidyltransferase center.</text>
</comment>
<evidence type="ECO:0000259" key="8">
    <source>
        <dbReference type="Pfam" id="PF00347"/>
    </source>
</evidence>
<dbReference type="NCBIfam" id="TIGR03654">
    <property type="entry name" value="L6_bact"/>
    <property type="match status" value="1"/>
</dbReference>
<dbReference type="InterPro" id="IPR000702">
    <property type="entry name" value="Ribosomal_uL6-like"/>
</dbReference>
<sequence>MSRVGKKEIPLPKGVTVSVEGNSLRVKGAKGELTQDFRDDVSFNISAEKVEVVRVKDAKTSSAMHGLYRALLANMVKGVSEGFTKTLLISGTGYRAEVKGSSVFLNLGYSTQIEYVVPEGVSVVAETATKLHVSGIDKVAVGQVAAEIRGIRGPATYSDKGIRYSDEIVKRKVGKTGVK</sequence>
<evidence type="ECO:0000313" key="10">
    <source>
        <dbReference type="Proteomes" id="UP000711995"/>
    </source>
</evidence>
<dbReference type="EMBL" id="JAATLJ010000001">
    <property type="protein sequence ID" value="NIZ40239.1"/>
    <property type="molecule type" value="Genomic_DNA"/>
</dbReference>
<dbReference type="Pfam" id="PF00347">
    <property type="entry name" value="Ribosomal_L6"/>
    <property type="match status" value="2"/>
</dbReference>
<organism evidence="9 10">
    <name type="scientific">Entomospira entomophila</name>
    <dbReference type="NCBI Taxonomy" id="2719988"/>
    <lineage>
        <taxon>Bacteria</taxon>
        <taxon>Pseudomonadati</taxon>
        <taxon>Spirochaetota</taxon>
        <taxon>Spirochaetia</taxon>
        <taxon>Spirochaetales</taxon>
        <taxon>Spirochaetaceae</taxon>
        <taxon>Entomospira</taxon>
    </lineage>
</organism>
<dbReference type="SUPFAM" id="SSF56053">
    <property type="entry name" value="Ribosomal protein L6"/>
    <property type="match status" value="2"/>
</dbReference>
<keyword evidence="3 5" id="KW-0689">Ribosomal protein</keyword>
<evidence type="ECO:0000256" key="4">
    <source>
        <dbReference type="ARBA" id="ARBA00023274"/>
    </source>
</evidence>
<dbReference type="GO" id="GO:0022625">
    <property type="term" value="C:cytosolic large ribosomal subunit"/>
    <property type="evidence" value="ECO:0007669"/>
    <property type="project" value="UniProtKB-UniRule"/>
</dbReference>
<dbReference type="GO" id="GO:0019843">
    <property type="term" value="F:rRNA binding"/>
    <property type="evidence" value="ECO:0007669"/>
    <property type="project" value="UniProtKB-UniRule"/>
</dbReference>
<evidence type="ECO:0000256" key="6">
    <source>
        <dbReference type="RuleBase" id="RU003869"/>
    </source>
</evidence>
<dbReference type="PRINTS" id="PR00059">
    <property type="entry name" value="RIBOSOMALL6"/>
</dbReference>
<dbReference type="RefSeq" id="WP_167699842.1">
    <property type="nucleotide sequence ID" value="NZ_CP118174.1"/>
</dbReference>
<dbReference type="PANTHER" id="PTHR11655:SF14">
    <property type="entry name" value="LARGE RIBOSOMAL SUBUNIT PROTEIN UL6M"/>
    <property type="match status" value="1"/>
</dbReference>
<evidence type="ECO:0000313" key="9">
    <source>
        <dbReference type="EMBL" id="NIZ40239.1"/>
    </source>
</evidence>
<comment type="subunit">
    <text evidence="5">Part of the 50S ribosomal subunit.</text>
</comment>
<comment type="caution">
    <text evidence="9">The sequence shown here is derived from an EMBL/GenBank/DDBJ whole genome shotgun (WGS) entry which is preliminary data.</text>
</comment>
<accession>A0A968GC50</accession>
<dbReference type="Gene3D" id="3.90.930.12">
    <property type="entry name" value="Ribosomal protein L6, alpha-beta domain"/>
    <property type="match status" value="2"/>
</dbReference>
<dbReference type="GO" id="GO:0003735">
    <property type="term" value="F:structural constituent of ribosome"/>
    <property type="evidence" value="ECO:0007669"/>
    <property type="project" value="UniProtKB-UniRule"/>
</dbReference>
<evidence type="ECO:0000256" key="3">
    <source>
        <dbReference type="ARBA" id="ARBA00022980"/>
    </source>
</evidence>
<keyword evidence="10" id="KW-1185">Reference proteome</keyword>
<evidence type="ECO:0000256" key="2">
    <source>
        <dbReference type="ARBA" id="ARBA00022884"/>
    </source>
</evidence>
<reference evidence="9 10" key="1">
    <citation type="submission" date="2020-03" db="EMBL/GenBank/DDBJ databases">
        <title>Spirochaetal bacteria isolated from arthropods constitute a novel genus Entomospira genus novum within the order Spirochaetales.</title>
        <authorList>
            <person name="Grana-Miraglia L."/>
            <person name="Sikutova S."/>
            <person name="Fingerle V."/>
            <person name="Sing A."/>
            <person name="Castillo-Ramirez S."/>
            <person name="Margos G."/>
            <person name="Rudolf I."/>
        </authorList>
    </citation>
    <scope>NUCLEOTIDE SEQUENCE [LARGE SCALE GENOMIC DNA]</scope>
    <source>
        <strain evidence="9 10">BR193</strain>
    </source>
</reference>
<dbReference type="AlphaFoldDB" id="A0A968GC50"/>
<evidence type="ECO:0000256" key="7">
    <source>
        <dbReference type="RuleBase" id="RU003870"/>
    </source>
</evidence>
<dbReference type="PIRSF" id="PIRSF002162">
    <property type="entry name" value="Ribosomal_L6"/>
    <property type="match status" value="1"/>
</dbReference>
<gene>
    <name evidence="5 9" type="primary">rplF</name>
    <name evidence="9" type="ORF">HCT14_01760</name>
</gene>
<dbReference type="InterPro" id="IPR036789">
    <property type="entry name" value="Ribosomal_uL6-like_a/b-dom_sf"/>
</dbReference>
<name>A0A968GC50_9SPIO</name>
<keyword evidence="2 5" id="KW-0694">RNA-binding</keyword>
<dbReference type="FunFam" id="3.90.930.12:FF:000002">
    <property type="entry name" value="50S ribosomal protein L6"/>
    <property type="match status" value="1"/>
</dbReference>